<sequence>MNTKRLRLLLSQSVSRVMLDDIRAIVPAQALNVFINGLDETHYATLDCVQSEENCALLASVIVVWRQLGHIHAIHYQKGEHLRQVDDATQFQLFSMMKTHRAIVQIA</sequence>
<evidence type="ECO:0000313" key="1">
    <source>
        <dbReference type="EMBL" id="SFJ74196.1"/>
    </source>
</evidence>
<comment type="caution">
    <text evidence="1">The sequence shown here is derived from an EMBL/GenBank/DDBJ whole genome shotgun (WGS) entry which is preliminary data.</text>
</comment>
<name>A0A1I3TX20_9GAMM</name>
<dbReference type="Proteomes" id="UP000198841">
    <property type="component" value="Unassembled WGS sequence"/>
</dbReference>
<organism evidence="1 2">
    <name type="scientific">Candidatus Pantoea symbiotica</name>
    <dbReference type="NCBI Taxonomy" id="1884370"/>
    <lineage>
        <taxon>Bacteria</taxon>
        <taxon>Pseudomonadati</taxon>
        <taxon>Pseudomonadota</taxon>
        <taxon>Gammaproteobacteria</taxon>
        <taxon>Enterobacterales</taxon>
        <taxon>Erwiniaceae</taxon>
        <taxon>Pantoea</taxon>
    </lineage>
</organism>
<dbReference type="RefSeq" id="WP_008108864.1">
    <property type="nucleotide sequence ID" value="NZ_FOSD01000002.1"/>
</dbReference>
<proteinExistence type="predicted"/>
<gene>
    <name evidence="1" type="ORF">SAMN05518863_102525</name>
</gene>
<keyword evidence="2" id="KW-1185">Reference proteome</keyword>
<evidence type="ECO:0000313" key="2">
    <source>
        <dbReference type="Proteomes" id="UP000198841"/>
    </source>
</evidence>
<dbReference type="EMBL" id="FOSD01000002">
    <property type="protein sequence ID" value="SFJ74196.1"/>
    <property type="molecule type" value="Genomic_DNA"/>
</dbReference>
<accession>A0A1I3TX20</accession>
<reference evidence="1 2" key="1">
    <citation type="submission" date="2016-10" db="EMBL/GenBank/DDBJ databases">
        <authorList>
            <person name="Varghese N."/>
            <person name="Submissions S."/>
        </authorList>
    </citation>
    <scope>NUCLEOTIDE SEQUENCE [LARGE SCALE GENOMIC DNA]</scope>
    <source>
        <strain evidence="1 2">YR512</strain>
    </source>
</reference>
<protein>
    <submittedName>
        <fullName evidence="1">Uncharacterized protein</fullName>
    </submittedName>
</protein>